<dbReference type="InterPro" id="IPR029052">
    <property type="entry name" value="Metallo-depent_PP-like"/>
</dbReference>
<dbReference type="Pfam" id="PF00149">
    <property type="entry name" value="Metallophos"/>
    <property type="match status" value="1"/>
</dbReference>
<dbReference type="InterPro" id="IPR004843">
    <property type="entry name" value="Calcineurin-like_PHP"/>
</dbReference>
<dbReference type="InterPro" id="IPR006179">
    <property type="entry name" value="5_nucleotidase/apyrase"/>
</dbReference>
<evidence type="ECO:0000313" key="3">
    <source>
        <dbReference type="Proteomes" id="UP001321014"/>
    </source>
</evidence>
<dbReference type="Gene3D" id="3.60.21.10">
    <property type="match status" value="1"/>
</dbReference>
<reference evidence="2 3" key="1">
    <citation type="submission" date="2022-10" db="EMBL/GenBank/DDBJ databases">
        <title>Ruegeria sp. nov., isolated from ocean surface water.</title>
        <authorList>
            <person name="He W."/>
            <person name="Wang L."/>
            <person name="Zhang D.-F."/>
        </authorList>
    </citation>
    <scope>NUCLEOTIDE SEQUENCE [LARGE SCALE GENOMIC DNA]</scope>
    <source>
        <strain evidence="2 3">WL0004</strain>
    </source>
</reference>
<evidence type="ECO:0000259" key="1">
    <source>
        <dbReference type="Pfam" id="PF00149"/>
    </source>
</evidence>
<dbReference type="EMBL" id="JAOVQN010000024">
    <property type="protein sequence ID" value="MCU9839892.1"/>
    <property type="molecule type" value="Genomic_DNA"/>
</dbReference>
<gene>
    <name evidence="2" type="ORF">OEZ49_19145</name>
</gene>
<dbReference type="RefSeq" id="WP_263389794.1">
    <property type="nucleotide sequence ID" value="NZ_JAOVQN010000024.1"/>
</dbReference>
<name>A0ABT2WX99_9RHOB</name>
<protein>
    <submittedName>
        <fullName evidence="2">Metallophosphoesterase</fullName>
    </submittedName>
</protein>
<dbReference type="PANTHER" id="PTHR11575">
    <property type="entry name" value="5'-NUCLEOTIDASE-RELATED"/>
    <property type="match status" value="1"/>
</dbReference>
<comment type="caution">
    <text evidence="2">The sequence shown here is derived from an EMBL/GenBank/DDBJ whole genome shotgun (WGS) entry which is preliminary data.</text>
</comment>
<organism evidence="2 3">
    <name type="scientific">Ruegeria marisflavi</name>
    <dbReference type="NCBI Taxonomy" id="2984152"/>
    <lineage>
        <taxon>Bacteria</taxon>
        <taxon>Pseudomonadati</taxon>
        <taxon>Pseudomonadota</taxon>
        <taxon>Alphaproteobacteria</taxon>
        <taxon>Rhodobacterales</taxon>
        <taxon>Roseobacteraceae</taxon>
        <taxon>Ruegeria</taxon>
    </lineage>
</organism>
<keyword evidence="3" id="KW-1185">Reference proteome</keyword>
<proteinExistence type="predicted"/>
<dbReference type="SUPFAM" id="SSF56300">
    <property type="entry name" value="Metallo-dependent phosphatases"/>
    <property type="match status" value="1"/>
</dbReference>
<sequence>MTRSAQVTTTGSQGRERPFRKLRILATSDLHMQLTGFDYYADRPEPAGGLTRLATLIDAARAEPGLDLTLLVDNGDSLQGTPMADLCVEHPGQPHPLMQAFDYLGYDAIGLGNHDFNYGLEVLDHTLRQASCPVVCSNAHRLDGPASWVNDLLLRRHLKVSGTNVPLDIGIISVLPPQSVQWDAHHLLGRVEIADIAELPAPAPGTSRQEGVT</sequence>
<dbReference type="PANTHER" id="PTHR11575:SF6">
    <property type="entry name" value="2',3'-CYCLIC-NUCLEOTIDE 2'-PHOSPHODIESTERASE_3'-NUCLEOTIDASE"/>
    <property type="match status" value="1"/>
</dbReference>
<evidence type="ECO:0000313" key="2">
    <source>
        <dbReference type="EMBL" id="MCU9839892.1"/>
    </source>
</evidence>
<accession>A0ABT2WX99</accession>
<dbReference type="Proteomes" id="UP001321014">
    <property type="component" value="Unassembled WGS sequence"/>
</dbReference>
<feature type="domain" description="Calcineurin-like phosphoesterase" evidence="1">
    <location>
        <begin position="22"/>
        <end position="120"/>
    </location>
</feature>